<evidence type="ECO:0000256" key="1">
    <source>
        <dbReference type="SAM" id="Coils"/>
    </source>
</evidence>
<dbReference type="GeneID" id="7831979"/>
<dbReference type="STRING" id="312017.Q22U59"/>
<gene>
    <name evidence="3" type="ORF">TTHERM_00263240</name>
</gene>
<evidence type="ECO:0000313" key="3">
    <source>
        <dbReference type="EMBL" id="EAR88828.1"/>
    </source>
</evidence>
<feature type="coiled-coil region" evidence="1">
    <location>
        <begin position="278"/>
        <end position="853"/>
    </location>
</feature>
<sequence>MSDIYQYSQSQKGQQHDNYNEDLLSEREIQNNLDEQNYFQHENDNEFTSQQEYYENIQNYNNMHSESDNNQKVRDYLDSNCQQNKNGLNQNNRSKQNSFSSNLEKTVNLNANYQMRTPLTTTNSLRVSQKAAKNQDEVLTQGKSSKSLQEQFIQQEQHQNMPFRISEKNQKSQIQKLESQESENYLVFDNNNLFFVIGEIYKKIQNDGLFQTLKSDETSREYLHYRVQEILQDSYVKSLIQTLKEMQRQLNYQVGENIRLQEIIVNQEEKQQYHNDQLQSYQQKCSQLEDMLADIQQKDEERSKEIRQLYLERNNSEKSLLEKYEALQEQNNKLDKKNHELQVQLQQLTEKQQETGEVKSKYQEQVVQSQMMKNEMEKLQLDIMQREQEILRIQTKLQDANEKYEKDIEEINQFYEKELKLMKTQRKKEKEMYEKILEERNNLNIVQNTSQSSQFEQLNNQIQEFSSKLSELEDENQLMRQEYQNLQSRMQDMQEVHKTNIEQLKLLHKSEINDMKKIQEKIEQLNSDLQKDYSLLKQSKQMSEASMNEKHQLEKHLLNDQISKIQLELQTLKLQKESFGKEIIEITQILEKEKSENSKLLYRIQILQERDSQDTNQLRRKIEELEILQRKSQKEIDQFEIEREKNKMELREKDELIKQKNSEFQEIIKRLSKAQQKFEEIEKRSAEVQEEKNNLYRLLDSKSKEMKRLEDETQKLQKSLSGQEKSQFTYEATIAQLNQQIKLLIEQKDNKASELKNVSKEVRSVQKEMEICREMNIQNQQKLLQHEEEERRLRDIEIQQKDVIMQLSSRVEQLEFELLHVREEYDHKENIFKQFYENQIEKMNQQISEGIAKHLQVYANQSNSQLIQLLKDNQVEIQEQESLVNKQFAEITYLKEMNQQLNNKLLQLIQARKNNYSPSQYEAIVRENQHLKEINKGIKLNQEESTSKRTFDENQPVHLSYNSILSPRISEVDPSKKSSEQTSPRVDILGVAKNSEVNKKAQAESKIKEDLLQAVFQRLDSIQQHFIQEIHTLNQDHHLQSDEIKQQYSRMKNSQAQDKKTHSMLKQQFTQKLVDVRQVLYGDIKDTLINYRKELSSIKEYASNNNVLNKDVISNINKQINYIEQIDKKTDSSSNQSPNQDTSNGENSQTPINNVSQFSKSNSNPKLSPQNQSYNHFKNNSIKQEKYLKQFSIEEENSSLSESNYQNQDIFNEAKQPQPSNQQSFKKKIQF</sequence>
<protein>
    <submittedName>
        <fullName evidence="3">Uncharacterized protein</fullName>
    </submittedName>
</protein>
<organism evidence="3 4">
    <name type="scientific">Tetrahymena thermophila (strain SB210)</name>
    <dbReference type="NCBI Taxonomy" id="312017"/>
    <lineage>
        <taxon>Eukaryota</taxon>
        <taxon>Sar</taxon>
        <taxon>Alveolata</taxon>
        <taxon>Ciliophora</taxon>
        <taxon>Intramacronucleata</taxon>
        <taxon>Oligohymenophorea</taxon>
        <taxon>Hymenostomatida</taxon>
        <taxon>Tetrahymenina</taxon>
        <taxon>Tetrahymenidae</taxon>
        <taxon>Tetrahymena</taxon>
    </lineage>
</organism>
<feature type="region of interest" description="Disordered" evidence="2">
    <location>
        <begin position="1194"/>
        <end position="1231"/>
    </location>
</feature>
<dbReference type="OMA" id="EMEICRE"/>
<evidence type="ECO:0000313" key="4">
    <source>
        <dbReference type="Proteomes" id="UP000009168"/>
    </source>
</evidence>
<keyword evidence="4" id="KW-1185">Reference proteome</keyword>
<dbReference type="HOGENOM" id="CLU_267709_0_0_1"/>
<dbReference type="Proteomes" id="UP000009168">
    <property type="component" value="Unassembled WGS sequence"/>
</dbReference>
<dbReference type="RefSeq" id="XP_001009073.1">
    <property type="nucleotide sequence ID" value="XM_001009073.2"/>
</dbReference>
<feature type="compositionally biased region" description="Polar residues" evidence="2">
    <location>
        <begin position="1132"/>
        <end position="1176"/>
    </location>
</feature>
<dbReference type="AlphaFoldDB" id="Q22U59"/>
<feature type="compositionally biased region" description="Polar residues" evidence="2">
    <location>
        <begin position="1205"/>
        <end position="1224"/>
    </location>
</feature>
<keyword evidence="1" id="KW-0175">Coiled coil</keyword>
<name>Q22U59_TETTS</name>
<accession>Q22U59</accession>
<feature type="region of interest" description="Disordered" evidence="2">
    <location>
        <begin position="1127"/>
        <end position="1176"/>
    </location>
</feature>
<proteinExistence type="predicted"/>
<dbReference type="InParanoid" id="Q22U59"/>
<dbReference type="KEGG" id="tet:TTHERM_00263240"/>
<reference evidence="4" key="1">
    <citation type="journal article" date="2006" name="PLoS Biol.">
        <title>Macronuclear genome sequence of the ciliate Tetrahymena thermophila, a model eukaryote.</title>
        <authorList>
            <person name="Eisen J.A."/>
            <person name="Coyne R.S."/>
            <person name="Wu M."/>
            <person name="Wu D."/>
            <person name="Thiagarajan M."/>
            <person name="Wortman J.R."/>
            <person name="Badger J.H."/>
            <person name="Ren Q."/>
            <person name="Amedeo P."/>
            <person name="Jones K.M."/>
            <person name="Tallon L.J."/>
            <person name="Delcher A.L."/>
            <person name="Salzberg S.L."/>
            <person name="Silva J.C."/>
            <person name="Haas B.J."/>
            <person name="Majoros W.H."/>
            <person name="Farzad M."/>
            <person name="Carlton J.M."/>
            <person name="Smith R.K. Jr."/>
            <person name="Garg J."/>
            <person name="Pearlman R.E."/>
            <person name="Karrer K.M."/>
            <person name="Sun L."/>
            <person name="Manning G."/>
            <person name="Elde N.C."/>
            <person name="Turkewitz A.P."/>
            <person name="Asai D.J."/>
            <person name="Wilkes D.E."/>
            <person name="Wang Y."/>
            <person name="Cai H."/>
            <person name="Collins K."/>
            <person name="Stewart B.A."/>
            <person name="Lee S.R."/>
            <person name="Wilamowska K."/>
            <person name="Weinberg Z."/>
            <person name="Ruzzo W.L."/>
            <person name="Wloga D."/>
            <person name="Gaertig J."/>
            <person name="Frankel J."/>
            <person name="Tsao C.-C."/>
            <person name="Gorovsky M.A."/>
            <person name="Keeling P.J."/>
            <person name="Waller R.F."/>
            <person name="Patron N.J."/>
            <person name="Cherry J.M."/>
            <person name="Stover N.A."/>
            <person name="Krieger C.J."/>
            <person name="del Toro C."/>
            <person name="Ryder H.F."/>
            <person name="Williamson S.C."/>
            <person name="Barbeau R.A."/>
            <person name="Hamilton E.P."/>
            <person name="Orias E."/>
        </authorList>
    </citation>
    <scope>NUCLEOTIDE SEQUENCE [LARGE SCALE GENOMIC DNA]</scope>
    <source>
        <strain evidence="4">SB210</strain>
    </source>
</reference>
<dbReference type="EMBL" id="GG662830">
    <property type="protein sequence ID" value="EAR88828.1"/>
    <property type="molecule type" value="Genomic_DNA"/>
</dbReference>
<evidence type="ECO:0000256" key="2">
    <source>
        <dbReference type="SAM" id="MobiDB-lite"/>
    </source>
</evidence>